<keyword evidence="3" id="KW-0804">Transcription</keyword>
<dbReference type="Pfam" id="PF01381">
    <property type="entry name" value="HTH_3"/>
    <property type="match status" value="1"/>
</dbReference>
<dbReference type="GO" id="GO:0005829">
    <property type="term" value="C:cytosol"/>
    <property type="evidence" value="ECO:0007669"/>
    <property type="project" value="TreeGrafter"/>
</dbReference>
<dbReference type="EMBL" id="NQMS01000002">
    <property type="protein sequence ID" value="PAV97443.1"/>
    <property type="molecule type" value="Genomic_DNA"/>
</dbReference>
<dbReference type="InterPro" id="IPR001387">
    <property type="entry name" value="Cro/C1-type_HTH"/>
</dbReference>
<dbReference type="OrthoDB" id="9792093at2"/>
<dbReference type="GO" id="GO:0003677">
    <property type="term" value="F:DNA binding"/>
    <property type="evidence" value="ECO:0007669"/>
    <property type="project" value="UniProtKB-KW"/>
</dbReference>
<protein>
    <submittedName>
        <fullName evidence="5">XRE family transcriptional regulator</fullName>
    </submittedName>
</protein>
<dbReference type="CDD" id="cd02209">
    <property type="entry name" value="cupin_XRE_C"/>
    <property type="match status" value="1"/>
</dbReference>
<dbReference type="PANTHER" id="PTHR46797:SF23">
    <property type="entry name" value="HTH-TYPE TRANSCRIPTIONAL REGULATOR SUTR"/>
    <property type="match status" value="1"/>
</dbReference>
<evidence type="ECO:0000313" key="5">
    <source>
        <dbReference type="EMBL" id="PAV97443.1"/>
    </source>
</evidence>
<accession>A0A2A2MEN3</accession>
<keyword evidence="2" id="KW-0238">DNA-binding</keyword>
<organism evidence="5 6">
    <name type="scientific">Hafnia paralvei</name>
    <dbReference type="NCBI Taxonomy" id="546367"/>
    <lineage>
        <taxon>Bacteria</taxon>
        <taxon>Pseudomonadati</taxon>
        <taxon>Pseudomonadota</taxon>
        <taxon>Gammaproteobacteria</taxon>
        <taxon>Enterobacterales</taxon>
        <taxon>Hafniaceae</taxon>
        <taxon>Hafnia</taxon>
    </lineage>
</organism>
<dbReference type="InterPro" id="IPR050807">
    <property type="entry name" value="TransReg_Diox_bact_type"/>
</dbReference>
<evidence type="ECO:0000256" key="1">
    <source>
        <dbReference type="ARBA" id="ARBA00023015"/>
    </source>
</evidence>
<dbReference type="SUPFAM" id="SSF51182">
    <property type="entry name" value="RmlC-like cupins"/>
    <property type="match status" value="1"/>
</dbReference>
<proteinExistence type="predicted"/>
<dbReference type="InterPro" id="IPR011051">
    <property type="entry name" value="RmlC_Cupin_sf"/>
</dbReference>
<keyword evidence="6" id="KW-1185">Reference proteome</keyword>
<gene>
    <name evidence="5" type="ORF">CJD50_07275</name>
</gene>
<dbReference type="PANTHER" id="PTHR46797">
    <property type="entry name" value="HTH-TYPE TRANSCRIPTIONAL REGULATOR"/>
    <property type="match status" value="1"/>
</dbReference>
<dbReference type="SUPFAM" id="SSF47413">
    <property type="entry name" value="lambda repressor-like DNA-binding domains"/>
    <property type="match status" value="1"/>
</dbReference>
<evidence type="ECO:0000256" key="2">
    <source>
        <dbReference type="ARBA" id="ARBA00023125"/>
    </source>
</evidence>
<dbReference type="RefSeq" id="WP_039186395.1">
    <property type="nucleotide sequence ID" value="NZ_CAUFSP010000007.1"/>
</dbReference>
<reference evidence="5 6" key="1">
    <citation type="submission" date="2017-08" db="EMBL/GenBank/DDBJ databases">
        <title>Draft Genome Sequence of Hafnia alvei CITHA-6 Isolated from Raw Bovine Milk.</title>
        <authorList>
            <person name="Culligan E.P."/>
            <person name="Mcsweeney A."/>
            <person name="O'Doherty C."/>
            <person name="Gleeson E."/>
            <person name="O'Riordan D."/>
            <person name="Sleator R.D."/>
        </authorList>
    </citation>
    <scope>NUCLEOTIDE SEQUENCE [LARGE SCALE GENOMIC DNA]</scope>
    <source>
        <strain evidence="5 6">CITHA-6</strain>
    </source>
</reference>
<dbReference type="SMART" id="SM00530">
    <property type="entry name" value="HTH_XRE"/>
    <property type="match status" value="1"/>
</dbReference>
<comment type="caution">
    <text evidence="5">The sequence shown here is derived from an EMBL/GenBank/DDBJ whole genome shotgun (WGS) entry which is preliminary data.</text>
</comment>
<dbReference type="Gene3D" id="1.10.260.40">
    <property type="entry name" value="lambda repressor-like DNA-binding domains"/>
    <property type="match status" value="1"/>
</dbReference>
<dbReference type="PROSITE" id="PS50943">
    <property type="entry name" value="HTH_CROC1"/>
    <property type="match status" value="1"/>
</dbReference>
<dbReference type="CDD" id="cd00093">
    <property type="entry name" value="HTH_XRE"/>
    <property type="match status" value="1"/>
</dbReference>
<name>A0A2A2MEN3_9GAMM</name>
<dbReference type="GO" id="GO:0003700">
    <property type="term" value="F:DNA-binding transcription factor activity"/>
    <property type="evidence" value="ECO:0007669"/>
    <property type="project" value="TreeGrafter"/>
</dbReference>
<evidence type="ECO:0000313" key="6">
    <source>
        <dbReference type="Proteomes" id="UP000218796"/>
    </source>
</evidence>
<evidence type="ECO:0000256" key="3">
    <source>
        <dbReference type="ARBA" id="ARBA00023163"/>
    </source>
</evidence>
<dbReference type="Proteomes" id="UP000218796">
    <property type="component" value="Unassembled WGS sequence"/>
</dbReference>
<sequence length="186" mass="20749">MTDLSLHIGQTLRDLRQQRGWSLDKTAQATGVSKAMLGQIERGESSPTVVTLWRISSGLQASFSEFLPKQLTDAEPASLHHEDEAITAQTLLGYDAQLGYEVLLITLQAGYTHNSYAHDKGVVEDILMIEGEVEVKVEGTWHSVTVSKPLRFCAEQTHSYRNRGSAVAKFHNIVHYSQPTKMQREV</sequence>
<dbReference type="AlphaFoldDB" id="A0A2A2MEN3"/>
<keyword evidence="1" id="KW-0805">Transcription regulation</keyword>
<evidence type="ECO:0000259" key="4">
    <source>
        <dbReference type="PROSITE" id="PS50943"/>
    </source>
</evidence>
<dbReference type="InterPro" id="IPR010982">
    <property type="entry name" value="Lambda_DNA-bd_dom_sf"/>
</dbReference>
<dbReference type="InterPro" id="IPR014710">
    <property type="entry name" value="RmlC-like_jellyroll"/>
</dbReference>
<feature type="domain" description="HTH cro/C1-type" evidence="4">
    <location>
        <begin position="12"/>
        <end position="66"/>
    </location>
</feature>
<dbReference type="Gene3D" id="2.60.120.10">
    <property type="entry name" value="Jelly Rolls"/>
    <property type="match status" value="1"/>
</dbReference>